<dbReference type="Proteomes" id="UP000194143">
    <property type="component" value="Plasmid poh2"/>
</dbReference>
<feature type="transmembrane region" description="Helical" evidence="1">
    <location>
        <begin position="12"/>
        <end position="33"/>
    </location>
</feature>
<keyword evidence="3" id="KW-1185">Reference proteome</keyword>
<keyword evidence="2" id="KW-0614">Plasmid</keyword>
<reference evidence="2 3" key="1">
    <citation type="submission" date="2017-04" db="EMBL/GenBank/DDBJ databases">
        <title>Complete Genome Sequence of Bacillus thuringiensis type Strain ATCC 10792.</title>
        <authorList>
            <person name="Oh D.-H."/>
            <person name="Park B.-J."/>
            <person name="Shuai W."/>
            <person name="Chelliah R."/>
        </authorList>
    </citation>
    <scope>NUCLEOTIDE SEQUENCE [LARGE SCALE GENOMIC DNA]</scope>
    <source>
        <strain evidence="2 3">ATCC 10792</strain>
        <plasmid evidence="2 3">poh2</plasmid>
    </source>
</reference>
<keyword evidence="1" id="KW-1133">Transmembrane helix</keyword>
<name>A0A1W6WYP0_BACTU</name>
<dbReference type="AlphaFoldDB" id="A0A1W6WYP0"/>
<organism evidence="2 3">
    <name type="scientific">Bacillus thuringiensis</name>
    <dbReference type="NCBI Taxonomy" id="1428"/>
    <lineage>
        <taxon>Bacteria</taxon>
        <taxon>Bacillati</taxon>
        <taxon>Bacillota</taxon>
        <taxon>Bacilli</taxon>
        <taxon>Bacillales</taxon>
        <taxon>Bacillaceae</taxon>
        <taxon>Bacillus</taxon>
        <taxon>Bacillus cereus group</taxon>
    </lineage>
</organism>
<evidence type="ECO:0000313" key="3">
    <source>
        <dbReference type="Proteomes" id="UP000194143"/>
    </source>
</evidence>
<gene>
    <name evidence="2" type="ORF">CAB88_32130</name>
</gene>
<proteinExistence type="predicted"/>
<dbReference type="KEGG" id="bthy:AQ980_31605"/>
<keyword evidence="1" id="KW-0472">Membrane</keyword>
<protein>
    <submittedName>
        <fullName evidence="2">Uncharacterized protein</fullName>
    </submittedName>
</protein>
<sequence length="77" mass="9141">MNIFRGIYERLFIVISITLMVILFLCCYAGIIYPELIQSWWNLIFVVIMGYLVLTILFFACYKDENLANNSKNEEEF</sequence>
<keyword evidence="1" id="KW-0812">Transmembrane</keyword>
<dbReference type="EMBL" id="CP021063">
    <property type="protein sequence ID" value="ARP61656.1"/>
    <property type="molecule type" value="Genomic_DNA"/>
</dbReference>
<feature type="transmembrane region" description="Helical" evidence="1">
    <location>
        <begin position="39"/>
        <end position="62"/>
    </location>
</feature>
<evidence type="ECO:0000256" key="1">
    <source>
        <dbReference type="SAM" id="Phobius"/>
    </source>
</evidence>
<accession>A0A1W6WYP0</accession>
<evidence type="ECO:0000313" key="2">
    <source>
        <dbReference type="EMBL" id="ARP61656.1"/>
    </source>
</evidence>
<geneLocation type="plasmid" evidence="2 3">
    <name>poh2</name>
</geneLocation>